<keyword evidence="13" id="KW-0472">Membrane</keyword>
<evidence type="ECO:0000256" key="4">
    <source>
        <dbReference type="ARBA" id="ARBA00022448"/>
    </source>
</evidence>
<evidence type="ECO:0000256" key="1">
    <source>
        <dbReference type="ARBA" id="ARBA00001947"/>
    </source>
</evidence>
<feature type="compositionally biased region" description="Basic and acidic residues" evidence="20">
    <location>
        <begin position="7"/>
        <end position="33"/>
    </location>
</feature>
<comment type="subcellular location">
    <subcellularLocation>
        <location evidence="2">Nucleus membrane</location>
    </subcellularLocation>
    <subcellularLocation>
        <location evidence="3">Nucleus</location>
        <location evidence="3">Nuclear pore complex</location>
    </subcellularLocation>
</comment>
<evidence type="ECO:0000313" key="22">
    <source>
        <dbReference type="EMBL" id="CAG5089114.1"/>
    </source>
</evidence>
<dbReference type="SUPFAM" id="SSF90209">
    <property type="entry name" value="Ran binding protein zinc finger-like"/>
    <property type="match status" value="2"/>
</dbReference>
<protein>
    <recommendedName>
        <fullName evidence="16">Nuclear pore complex protein Nup153</fullName>
    </recommendedName>
    <alternativeName>
        <fullName evidence="18">153 kDa nucleoporin</fullName>
    </alternativeName>
    <alternativeName>
        <fullName evidence="17">Nucleoporin Nup153</fullName>
    </alternativeName>
</protein>
<keyword evidence="5" id="KW-0479">Metal-binding</keyword>
<organism evidence="22 23">
    <name type="scientific">Oikopleura dioica</name>
    <name type="common">Tunicate</name>
    <dbReference type="NCBI Taxonomy" id="34765"/>
    <lineage>
        <taxon>Eukaryota</taxon>
        <taxon>Metazoa</taxon>
        <taxon>Chordata</taxon>
        <taxon>Tunicata</taxon>
        <taxon>Appendicularia</taxon>
        <taxon>Copelata</taxon>
        <taxon>Oikopleuridae</taxon>
        <taxon>Oikopleura</taxon>
    </lineage>
</organism>
<feature type="compositionally biased region" description="Polar residues" evidence="20">
    <location>
        <begin position="63"/>
        <end position="72"/>
    </location>
</feature>
<dbReference type="EMBL" id="OU015568">
    <property type="protein sequence ID" value="CAG5089114.1"/>
    <property type="molecule type" value="Genomic_DNA"/>
</dbReference>
<dbReference type="InterPro" id="IPR026054">
    <property type="entry name" value="Nucleoporin"/>
</dbReference>
<evidence type="ECO:0000256" key="3">
    <source>
        <dbReference type="ARBA" id="ARBA00004567"/>
    </source>
</evidence>
<evidence type="ECO:0000256" key="14">
    <source>
        <dbReference type="ARBA" id="ARBA00023242"/>
    </source>
</evidence>
<dbReference type="Pfam" id="PF00641">
    <property type="entry name" value="Zn_ribbon_RanBP"/>
    <property type="match status" value="2"/>
</dbReference>
<dbReference type="InterPro" id="IPR036443">
    <property type="entry name" value="Znf_RanBP2_sf"/>
</dbReference>
<feature type="compositionally biased region" description="Basic and acidic residues" evidence="20">
    <location>
        <begin position="90"/>
        <end position="111"/>
    </location>
</feature>
<evidence type="ECO:0000256" key="10">
    <source>
        <dbReference type="ARBA" id="ARBA00023010"/>
    </source>
</evidence>
<keyword evidence="10" id="KW-0811">Translocation</keyword>
<evidence type="ECO:0000256" key="7">
    <source>
        <dbReference type="ARBA" id="ARBA00022816"/>
    </source>
</evidence>
<dbReference type="InterPro" id="IPR001876">
    <property type="entry name" value="Znf_RanBP2"/>
</dbReference>
<evidence type="ECO:0000256" key="12">
    <source>
        <dbReference type="ARBA" id="ARBA00023132"/>
    </source>
</evidence>
<keyword evidence="11" id="KW-0238">DNA-binding</keyword>
<dbReference type="PANTHER" id="PTHR23193">
    <property type="entry name" value="NUCLEAR PORE COMPLEX PROTEIN NUP"/>
    <property type="match status" value="1"/>
</dbReference>
<feature type="region of interest" description="Disordered" evidence="20">
    <location>
        <begin position="509"/>
        <end position="537"/>
    </location>
</feature>
<feature type="compositionally biased region" description="Low complexity" evidence="20">
    <location>
        <begin position="1080"/>
        <end position="1091"/>
    </location>
</feature>
<dbReference type="Proteomes" id="UP001158576">
    <property type="component" value="Chromosome PAR"/>
</dbReference>
<keyword evidence="23" id="KW-1185">Reference proteome</keyword>
<dbReference type="PANTHER" id="PTHR23193:SF23">
    <property type="entry name" value="NUCLEAR PORE COMPLEX PROTEIN NUP153"/>
    <property type="match status" value="1"/>
</dbReference>
<evidence type="ECO:0000256" key="11">
    <source>
        <dbReference type="ARBA" id="ARBA00023125"/>
    </source>
</evidence>
<feature type="compositionally biased region" description="Low complexity" evidence="20">
    <location>
        <begin position="1017"/>
        <end position="1051"/>
    </location>
</feature>
<keyword evidence="7" id="KW-0509">mRNA transport</keyword>
<feature type="region of interest" description="Disordered" evidence="20">
    <location>
        <begin position="445"/>
        <end position="474"/>
    </location>
</feature>
<feature type="region of interest" description="Disordered" evidence="20">
    <location>
        <begin position="1"/>
        <end position="33"/>
    </location>
</feature>
<feature type="compositionally biased region" description="Low complexity" evidence="20">
    <location>
        <begin position="328"/>
        <end position="340"/>
    </location>
</feature>
<sequence length="1183" mass="122857">MATPSRDPSRESLKKDEEDSVPSEERSLTDLKFKIKPFERKRPIFNPEIMGIKKKRTGPLTPIRSSSNSNIQKGLGEGTSKSFLWSTSSSKKDVNKEADSKEEEGSSEKSPKRNILKGVERYMGCLSTRIKKGLYGGPSGPWKKQSRHVIPTKIVKEEFETMQTPEAREIMDTLRRLTRPIRKGDGWMSMREAESAPLPKPGTKHGPPVSWTARDRWNKQKVGITNMDQLREKAAETPSTMSLPSSSSGGGGKVRAAKMSRQREPRAQPPSETIESESYSLDSVPKLTVDPSRFPKPVHCSTPNHNAPKKSFSRGNLDVSRELKYDEPSSSVSKSQPWKSRPSKIPTAPKEYITPVDHSKPILFSCPNYKESSSSGSPESKSVDSQVSFSFSQPKKLNKLRLGGSSQKKSDTGKVNVKGYYEQKKKFMESQPKKVESKKVELKEKTLPKIESEKKEEKAKPAESTLPPAAGGFGDFMAKQKEASQGKWTCDICMVSNTADLKKCSACETPNPKAAGEKPAETATPIPPPVAGGFADFMSKQKSQSGGKWSCDVCMVSNAADLAKCSACETPNPKAPAGASSAAPAAAAPKFSFGTSSATPATDAPKPSFTFGAAKTEEKKEDKAPTFTFGAKKTEESTTSAPSFSFGAKPAEEMKDSAAPKFSFGASTAKPATDAAKQATEAAPSFTFGAGTKKAEEPKAAAPSFSFGGAKTEEKKADPAPSFSFGGAAKKEETPKIAAPSFSFGGEAKKDEAPKPAAPSFSFGGASAPKTDAAPSFSFGGTPKPAEPAVTSAPSFSFGGGSSSSTAPAAAAPSFSFGGASKPAEPAKSVAPTFSFGGSSKPKTEAAPSFNFGGAPSAPVTTSAPSFSFGGGAAAAPAAADKPFTFGGASNNSSTTTTNTFGSGSSQSKPAAPSFNFGGSSSTESKPFAFGGNNDKPASTAAAAPTFNFGGSQTNDSTGSSLFGNNTQSTAAPSFSFKGKSEPSSQGSMFGNSNATTAAPSFNFGGSSNTAANDKPFSFGGSSSQTSSQDKPFSFGGASNQNSGGSSSMFSPEQPTKQASAPTFNFGGSSSQPSSGTNMFGGNSNSQSSGFNFGGGNTNPAPSGGSMFGNSNQTSSQQPAPSFNFGGGGSQNSSLNGSFSFGGNSSQPAPGGNMFGAGAAPAANNSGVAAPRRKIVRARRNKR</sequence>
<evidence type="ECO:0000256" key="13">
    <source>
        <dbReference type="ARBA" id="ARBA00023136"/>
    </source>
</evidence>
<keyword evidence="9" id="KW-0653">Protein transport</keyword>
<evidence type="ECO:0000256" key="20">
    <source>
        <dbReference type="SAM" id="MobiDB-lite"/>
    </source>
</evidence>
<evidence type="ECO:0000256" key="8">
    <source>
        <dbReference type="ARBA" id="ARBA00022833"/>
    </source>
</evidence>
<feature type="compositionally biased region" description="Polar residues" evidence="20">
    <location>
        <begin position="270"/>
        <end position="281"/>
    </location>
</feature>
<proteinExistence type="inferred from homology"/>
<feature type="domain" description="RanBP2-type" evidence="21">
    <location>
        <begin position="484"/>
        <end position="513"/>
    </location>
</feature>
<evidence type="ECO:0000256" key="15">
    <source>
        <dbReference type="ARBA" id="ARBA00060842"/>
    </source>
</evidence>
<evidence type="ECO:0000313" key="23">
    <source>
        <dbReference type="Proteomes" id="UP001158576"/>
    </source>
</evidence>
<feature type="region of interest" description="Disordered" evidence="20">
    <location>
        <begin position="182"/>
        <end position="415"/>
    </location>
</feature>
<feature type="compositionally biased region" description="Low complexity" evidence="20">
    <location>
        <begin position="758"/>
        <end position="769"/>
    </location>
</feature>
<evidence type="ECO:0000256" key="18">
    <source>
        <dbReference type="ARBA" id="ARBA00079437"/>
    </source>
</evidence>
<feature type="compositionally biased region" description="Polar residues" evidence="20">
    <location>
        <begin position="1108"/>
        <end position="1121"/>
    </location>
</feature>
<keyword evidence="6 19" id="KW-0863">Zinc-finger</keyword>
<feature type="compositionally biased region" description="Polar residues" evidence="20">
    <location>
        <begin position="1053"/>
        <end position="1078"/>
    </location>
</feature>
<dbReference type="Gene3D" id="4.10.1060.10">
    <property type="entry name" value="Zinc finger, RanBP2-type"/>
    <property type="match status" value="2"/>
</dbReference>
<keyword evidence="8" id="KW-0862">Zinc</keyword>
<evidence type="ECO:0000256" key="9">
    <source>
        <dbReference type="ARBA" id="ARBA00022927"/>
    </source>
</evidence>
<feature type="compositionally biased region" description="Polar residues" evidence="20">
    <location>
        <begin position="982"/>
        <end position="1012"/>
    </location>
</feature>
<evidence type="ECO:0000259" key="21">
    <source>
        <dbReference type="PROSITE" id="PS50199"/>
    </source>
</evidence>
<feature type="compositionally biased region" description="Low complexity" evidence="20">
    <location>
        <begin position="672"/>
        <end position="683"/>
    </location>
</feature>
<evidence type="ECO:0000256" key="16">
    <source>
        <dbReference type="ARBA" id="ARBA00068609"/>
    </source>
</evidence>
<feature type="compositionally biased region" description="Low complexity" evidence="20">
    <location>
        <begin position="863"/>
        <end position="906"/>
    </location>
</feature>
<feature type="region of interest" description="Disordered" evidence="20">
    <location>
        <begin position="591"/>
        <end position="1183"/>
    </location>
</feature>
<feature type="compositionally biased region" description="Low complexity" evidence="20">
    <location>
        <begin position="372"/>
        <end position="393"/>
    </location>
</feature>
<dbReference type="SMART" id="SM00547">
    <property type="entry name" value="ZnF_RBZ"/>
    <property type="match status" value="2"/>
</dbReference>
<name>A0ABN7S1W3_OIKDI</name>
<evidence type="ECO:0000256" key="5">
    <source>
        <dbReference type="ARBA" id="ARBA00022723"/>
    </source>
</evidence>
<keyword evidence="4" id="KW-0813">Transport</keyword>
<reference evidence="22 23" key="1">
    <citation type="submission" date="2021-04" db="EMBL/GenBank/DDBJ databases">
        <authorList>
            <person name="Bliznina A."/>
        </authorList>
    </citation>
    <scope>NUCLEOTIDE SEQUENCE [LARGE SCALE GENOMIC DNA]</scope>
</reference>
<comment type="cofactor">
    <cofactor evidence="1">
        <name>Zn(2+)</name>
        <dbReference type="ChEBI" id="CHEBI:29105"/>
    </cofactor>
</comment>
<keyword evidence="12" id="KW-0906">Nuclear pore complex</keyword>
<feature type="compositionally biased region" description="Low complexity" evidence="20">
    <location>
        <begin position="1131"/>
        <end position="1170"/>
    </location>
</feature>
<feature type="domain" description="RanBP2-type" evidence="21">
    <location>
        <begin position="544"/>
        <end position="574"/>
    </location>
</feature>
<keyword evidence="14" id="KW-0539">Nucleus</keyword>
<feature type="compositionally biased region" description="Basic residues" evidence="20">
    <location>
        <begin position="1171"/>
        <end position="1183"/>
    </location>
</feature>
<evidence type="ECO:0000256" key="2">
    <source>
        <dbReference type="ARBA" id="ARBA00004126"/>
    </source>
</evidence>
<feature type="compositionally biased region" description="Low complexity" evidence="20">
    <location>
        <begin position="80"/>
        <end position="89"/>
    </location>
</feature>
<feature type="compositionally biased region" description="Low complexity" evidence="20">
    <location>
        <begin position="791"/>
        <end position="821"/>
    </location>
</feature>
<dbReference type="PROSITE" id="PS01358">
    <property type="entry name" value="ZF_RANBP2_1"/>
    <property type="match status" value="2"/>
</dbReference>
<accession>A0ABN7S1W3</accession>
<evidence type="ECO:0000256" key="19">
    <source>
        <dbReference type="PROSITE-ProRule" id="PRU00322"/>
    </source>
</evidence>
<comment type="similarity">
    <text evidence="15">Belongs to the NUP153 family.</text>
</comment>
<feature type="compositionally biased region" description="Polar residues" evidence="20">
    <location>
        <begin position="949"/>
        <end position="973"/>
    </location>
</feature>
<feature type="compositionally biased region" description="Basic and acidic residues" evidence="20">
    <location>
        <begin position="615"/>
        <end position="624"/>
    </location>
</feature>
<feature type="region of interest" description="Disordered" evidence="20">
    <location>
        <begin position="45"/>
        <end position="116"/>
    </location>
</feature>
<evidence type="ECO:0000256" key="17">
    <source>
        <dbReference type="ARBA" id="ARBA00078197"/>
    </source>
</evidence>
<feature type="compositionally biased region" description="Basic and acidic residues" evidence="20">
    <location>
        <begin position="445"/>
        <end position="461"/>
    </location>
</feature>
<dbReference type="PROSITE" id="PS50199">
    <property type="entry name" value="ZF_RANBP2_2"/>
    <property type="match status" value="2"/>
</dbReference>
<evidence type="ECO:0000256" key="6">
    <source>
        <dbReference type="ARBA" id="ARBA00022771"/>
    </source>
</evidence>
<gene>
    <name evidence="22" type="ORF">OKIOD_LOCUS3651</name>
</gene>